<accession>A0A2U8HKL7</accession>
<feature type="domain" description="Helix-turn-helix" evidence="2">
    <location>
        <begin position="15"/>
        <end position="63"/>
    </location>
</feature>
<dbReference type="RefSeq" id="WP_108970424.1">
    <property type="nucleotide sequence ID" value="NZ_CP022191.1"/>
</dbReference>
<dbReference type="Gene3D" id="3.40.190.10">
    <property type="entry name" value="Periplasmic binding protein-like II"/>
    <property type="match status" value="1"/>
</dbReference>
<dbReference type="PANTHER" id="PTHR38431">
    <property type="entry name" value="BLL2305 PROTEIN"/>
    <property type="match status" value="1"/>
</dbReference>
<name>A0A2U8HKL7_9RHOB</name>
<dbReference type="InterPro" id="IPR041657">
    <property type="entry name" value="HTH_17"/>
</dbReference>
<evidence type="ECO:0000313" key="4">
    <source>
        <dbReference type="Proteomes" id="UP000244915"/>
    </source>
</evidence>
<dbReference type="EMBL" id="CP022191">
    <property type="protein sequence ID" value="AWI86322.1"/>
    <property type="molecule type" value="Genomic_DNA"/>
</dbReference>
<dbReference type="KEGG" id="ypac:CEW88_20975"/>
<dbReference type="Pfam" id="PF12727">
    <property type="entry name" value="PBP_like"/>
    <property type="match status" value="1"/>
</dbReference>
<sequence length="299" mass="32281">MTDLQSPPPDHPHEYLTVRELADLLRLKERKVYDLAASGEVPCSRATGKLLFPAAEIRAWIEGAQRGGFVAAPVVRPGVFLGSHDPLLDWAIRQSRCGLATYFDGSLDGLARFAAGEGVASGLHVRDTEGGWNIDAAREAASGQNAVLVGFAARRRGLVLRQDGPAPQGLADLAGLRLAPRQESSGTAGLLRDLAAEAGLELGTVTLTPLERTEDEAVQSVRRGEADVTFGLESVARAYGLPFVPVIEERFDLLIDRKAYFEPPLQTLMAFCRSETFRSRAESLGGYDLSRLGEVVWNA</sequence>
<dbReference type="Pfam" id="PF12728">
    <property type="entry name" value="HTH_17"/>
    <property type="match status" value="1"/>
</dbReference>
<dbReference type="PANTHER" id="PTHR38431:SF1">
    <property type="entry name" value="BLL2305 PROTEIN"/>
    <property type="match status" value="1"/>
</dbReference>
<dbReference type="InterPro" id="IPR010093">
    <property type="entry name" value="SinI_DNA-bd"/>
</dbReference>
<geneLocation type="plasmid" evidence="3 4">
    <name>unnamed1</name>
</geneLocation>
<dbReference type="Proteomes" id="UP000244915">
    <property type="component" value="Plasmid unnamed1"/>
</dbReference>
<evidence type="ECO:0000259" key="2">
    <source>
        <dbReference type="Pfam" id="PF12728"/>
    </source>
</evidence>
<protein>
    <submittedName>
        <fullName evidence="3">Excisionase</fullName>
    </submittedName>
</protein>
<dbReference type="SUPFAM" id="SSF53850">
    <property type="entry name" value="Periplasmic binding protein-like II"/>
    <property type="match status" value="1"/>
</dbReference>
<dbReference type="NCBIfam" id="TIGR01764">
    <property type="entry name" value="excise"/>
    <property type="match status" value="1"/>
</dbReference>
<keyword evidence="3" id="KW-0614">Plasmid</keyword>
<feature type="domain" description="PBP" evidence="1">
    <location>
        <begin position="94"/>
        <end position="272"/>
    </location>
</feature>
<gene>
    <name evidence="3" type="ORF">CEW88_20975</name>
</gene>
<dbReference type="OrthoDB" id="9805928at2"/>
<evidence type="ECO:0000313" key="3">
    <source>
        <dbReference type="EMBL" id="AWI86322.1"/>
    </source>
</evidence>
<dbReference type="AlphaFoldDB" id="A0A2U8HKL7"/>
<organism evidence="3 4">
    <name type="scientific">Alloyangia pacifica</name>
    <dbReference type="NCBI Taxonomy" id="311180"/>
    <lineage>
        <taxon>Bacteria</taxon>
        <taxon>Pseudomonadati</taxon>
        <taxon>Pseudomonadota</taxon>
        <taxon>Alphaproteobacteria</taxon>
        <taxon>Rhodobacterales</taxon>
        <taxon>Roseobacteraceae</taxon>
        <taxon>Alloyangia</taxon>
    </lineage>
</organism>
<evidence type="ECO:0000259" key="1">
    <source>
        <dbReference type="Pfam" id="PF12727"/>
    </source>
</evidence>
<reference evidence="3 4" key="1">
    <citation type="submission" date="2017-06" db="EMBL/GenBank/DDBJ databases">
        <title>Yangia sp. YSBP01 complete genome sequence.</title>
        <authorList>
            <person name="Woo J.-H."/>
            <person name="Kim H.-S."/>
        </authorList>
    </citation>
    <scope>NUCLEOTIDE SEQUENCE [LARGE SCALE GENOMIC DNA]</scope>
    <source>
        <strain evidence="3 4">YSBP01</strain>
        <plasmid evidence="3 4">unnamed1</plasmid>
    </source>
</reference>
<dbReference type="InterPro" id="IPR024370">
    <property type="entry name" value="PBP_domain"/>
</dbReference>
<dbReference type="GO" id="GO:0003677">
    <property type="term" value="F:DNA binding"/>
    <property type="evidence" value="ECO:0007669"/>
    <property type="project" value="InterPro"/>
</dbReference>
<proteinExistence type="predicted"/>